<comment type="pathway">
    <text evidence="1">Secondary metabolite biosynthesis; terpenoid biosynthesis.</text>
</comment>
<dbReference type="GO" id="GO:0016491">
    <property type="term" value="F:oxidoreductase activity"/>
    <property type="evidence" value="ECO:0007669"/>
    <property type="project" value="UniProtKB-KW"/>
</dbReference>
<feature type="region of interest" description="Disordered" evidence="6">
    <location>
        <begin position="130"/>
        <end position="165"/>
    </location>
</feature>
<feature type="region of interest" description="Disordered" evidence="6">
    <location>
        <begin position="413"/>
        <end position="450"/>
    </location>
</feature>
<evidence type="ECO:0000256" key="4">
    <source>
        <dbReference type="ARBA" id="ARBA00073126"/>
    </source>
</evidence>
<comment type="caution">
    <text evidence="8">The sequence shown here is derived from an EMBL/GenBank/DDBJ whole genome shotgun (WGS) entry which is preliminary data.</text>
</comment>
<evidence type="ECO:0000256" key="3">
    <source>
        <dbReference type="ARBA" id="ARBA00038157"/>
    </source>
</evidence>
<evidence type="ECO:0000256" key="5">
    <source>
        <dbReference type="SAM" id="Coils"/>
    </source>
</evidence>
<dbReference type="FunFam" id="3.20.20.100:FF:000024">
    <property type="entry name" value="Aryl-alcohol dehydrogenase"/>
    <property type="match status" value="1"/>
</dbReference>
<keyword evidence="2" id="KW-0560">Oxidoreductase</keyword>
<organism evidence="8 9">
    <name type="scientific">Venturia inaequalis</name>
    <name type="common">Apple scab fungus</name>
    <dbReference type="NCBI Taxonomy" id="5025"/>
    <lineage>
        <taxon>Eukaryota</taxon>
        <taxon>Fungi</taxon>
        <taxon>Dikarya</taxon>
        <taxon>Ascomycota</taxon>
        <taxon>Pezizomycotina</taxon>
        <taxon>Dothideomycetes</taxon>
        <taxon>Pleosporomycetidae</taxon>
        <taxon>Venturiales</taxon>
        <taxon>Venturiaceae</taxon>
        <taxon>Venturia</taxon>
    </lineage>
</organism>
<dbReference type="Gene3D" id="3.20.20.100">
    <property type="entry name" value="NADP-dependent oxidoreductase domain"/>
    <property type="match status" value="1"/>
</dbReference>
<dbReference type="InterPro" id="IPR036812">
    <property type="entry name" value="NAD(P)_OxRdtase_dom_sf"/>
</dbReference>
<proteinExistence type="inferred from homology"/>
<feature type="region of interest" description="Disordered" evidence="6">
    <location>
        <begin position="1"/>
        <end position="83"/>
    </location>
</feature>
<evidence type="ECO:0000313" key="9">
    <source>
        <dbReference type="Proteomes" id="UP000447873"/>
    </source>
</evidence>
<dbReference type="SUPFAM" id="SSF51430">
    <property type="entry name" value="NAD(P)-linked oxidoreductase"/>
    <property type="match status" value="1"/>
</dbReference>
<comment type="similarity">
    <text evidence="3">Belongs to the aldo/keto reductase family. Aldo/keto reductase 2 subfamily.</text>
</comment>
<protein>
    <recommendedName>
        <fullName evidence="4">Aldo-keto reductase ausK</fullName>
    </recommendedName>
</protein>
<dbReference type="InterPro" id="IPR050523">
    <property type="entry name" value="AKR_Detox_Biosynth"/>
</dbReference>
<evidence type="ECO:0000256" key="6">
    <source>
        <dbReference type="SAM" id="MobiDB-lite"/>
    </source>
</evidence>
<evidence type="ECO:0000256" key="2">
    <source>
        <dbReference type="ARBA" id="ARBA00023002"/>
    </source>
</evidence>
<dbReference type="PANTHER" id="PTHR43364">
    <property type="entry name" value="NADH-SPECIFIC METHYLGLYOXAL REDUCTASE-RELATED"/>
    <property type="match status" value="1"/>
</dbReference>
<dbReference type="EMBL" id="WNWS01000003">
    <property type="protein sequence ID" value="KAE9988922.1"/>
    <property type="molecule type" value="Genomic_DNA"/>
</dbReference>
<sequence>MFSIYSHVRHRNRPQSPDDFDSDAQTPTPPRTFAPSQPSQTATVPRPGQASSLPGPTRPSSRVDLPRNSAPAFAHPQQHPKQIAPATILFPSKASEPSTSDEEEAAEAPAIEEFLAGDSPDRDARWAKEAVVKREVSPVPRERTEHPTPRPEHSSITPSPSSRKEHIFNQHRGFLLSIKRSLRGRILSNAPVGDRTIRNLRRRRGSAERLEEVNLEVPVASEVIDREDFIGLPKRLRLGTPEAKKERQRGKSGTVSSRHTSVRKARVEKPEGKGVAARRSKATMLTDPATPDTEIAPLVTTWTNTLLSKIDTLTSSLAEKDDIISALESEADALQVKVEDAASKVRNMQASLAKLEPASGENEALKKQIEVLAREKKGDQQKVQNLNIQLSTLARQGKVDRKAAEKRELALVKQMEQQRGSQQQANMEKAGNMAQKSEVAPSPSVAQGGGDRELQAKYDALEIVAKEVAKHCGAMAGDNFGPFGSSLANLKRHMGEPLYLLNQSSTNSTLSIDAKQQRTTTMTDIFAPVPEPPTELGRYRILSSTAGARVSPLCLGAMSIGEAWKDFMGSMDKEASFKLLDAFYEAGGNFIDTANNYQNDDSEKWIGEWAKARKIRDQLFIATKFTTNYKSYDIGKQRSANYTGNSRKSLFHSVKDSLAKLDTDYIDLLYLHWWDWSTSIPEVMDSLHMLVEQGKVLYLGISDTPAWIVSAANTYAVSHGKTPFSVYQGRWNVMMRDFERDIIPMARHFGMALCPWDVLGGGRLQSSKQIAERKKAGEGIRTLMGGPEQNEQEKKVSEALEKVAGEHGIESIQSIALAYVMQKTSNVFPIIGGRKVEHLKSNIEALKIHLTDKQIEYIEGVQNFEIGFPGNFVGDDPRAGPAAPIIAAAAPVVWAKYGKPIGHD</sequence>
<feature type="compositionally biased region" description="Basic and acidic residues" evidence="6">
    <location>
        <begin position="130"/>
        <end position="153"/>
    </location>
</feature>
<feature type="coiled-coil region" evidence="5">
    <location>
        <begin position="317"/>
        <end position="389"/>
    </location>
</feature>
<feature type="compositionally biased region" description="Polar residues" evidence="6">
    <location>
        <begin position="415"/>
        <end position="426"/>
    </location>
</feature>
<feature type="compositionally biased region" description="Polar residues" evidence="6">
    <location>
        <begin position="34"/>
        <end position="60"/>
    </location>
</feature>
<gene>
    <name evidence="8" type="ORF">EG328_005632</name>
</gene>
<feature type="domain" description="NADP-dependent oxidoreductase" evidence="7">
    <location>
        <begin position="552"/>
        <end position="861"/>
    </location>
</feature>
<accession>A0A8H3VF72</accession>
<reference evidence="8 9" key="1">
    <citation type="submission" date="2018-12" db="EMBL/GenBank/DDBJ databases">
        <title>Venturia inaequalis Genome Resource.</title>
        <authorList>
            <person name="Lichtner F.J."/>
        </authorList>
    </citation>
    <scope>NUCLEOTIDE SEQUENCE [LARGE SCALE GENOMIC DNA]</scope>
    <source>
        <strain evidence="8 9">120213</strain>
    </source>
</reference>
<dbReference type="Proteomes" id="UP000447873">
    <property type="component" value="Unassembled WGS sequence"/>
</dbReference>
<dbReference type="InterPro" id="IPR023210">
    <property type="entry name" value="NADP_OxRdtase_dom"/>
</dbReference>
<dbReference type="PANTHER" id="PTHR43364:SF2">
    <property type="entry name" value="ARYL-ALCOHOL DEHYDROGENASE AAD10-RELATED"/>
    <property type="match status" value="1"/>
</dbReference>
<evidence type="ECO:0000256" key="1">
    <source>
        <dbReference type="ARBA" id="ARBA00004721"/>
    </source>
</evidence>
<dbReference type="Pfam" id="PF00248">
    <property type="entry name" value="Aldo_ket_red"/>
    <property type="match status" value="1"/>
</dbReference>
<name>A0A8H3VF72_VENIN</name>
<evidence type="ECO:0000313" key="8">
    <source>
        <dbReference type="EMBL" id="KAE9988922.1"/>
    </source>
</evidence>
<feature type="region of interest" description="Disordered" evidence="6">
    <location>
        <begin position="240"/>
        <end position="289"/>
    </location>
</feature>
<dbReference type="AlphaFoldDB" id="A0A8H3VF72"/>
<keyword evidence="5" id="KW-0175">Coiled coil</keyword>
<evidence type="ECO:0000259" key="7">
    <source>
        <dbReference type="Pfam" id="PF00248"/>
    </source>
</evidence>